<reference evidence="3" key="1">
    <citation type="submission" date="2022-07" db="EMBL/GenBank/DDBJ databases">
        <title>Genome Sequence of Leucocoprinus birnbaumii.</title>
        <authorList>
            <person name="Buettner E."/>
        </authorList>
    </citation>
    <scope>NUCLEOTIDE SEQUENCE</scope>
    <source>
        <strain evidence="3">VT141</strain>
    </source>
</reference>
<organism evidence="3 4">
    <name type="scientific">Leucocoprinus birnbaumii</name>
    <dbReference type="NCBI Taxonomy" id="56174"/>
    <lineage>
        <taxon>Eukaryota</taxon>
        <taxon>Fungi</taxon>
        <taxon>Dikarya</taxon>
        <taxon>Basidiomycota</taxon>
        <taxon>Agaricomycotina</taxon>
        <taxon>Agaricomycetes</taxon>
        <taxon>Agaricomycetidae</taxon>
        <taxon>Agaricales</taxon>
        <taxon>Agaricineae</taxon>
        <taxon>Agaricaceae</taxon>
        <taxon>Leucocoprinus</taxon>
    </lineage>
</organism>
<dbReference type="InterPro" id="IPR003323">
    <property type="entry name" value="OTU_dom"/>
</dbReference>
<evidence type="ECO:0000313" key="4">
    <source>
        <dbReference type="Proteomes" id="UP001213000"/>
    </source>
</evidence>
<name>A0AAD5VYV7_9AGAR</name>
<dbReference type="CDD" id="cd22748">
    <property type="entry name" value="OTU_OTUD6-like"/>
    <property type="match status" value="1"/>
</dbReference>
<proteinExistence type="predicted"/>
<dbReference type="InterPro" id="IPR038765">
    <property type="entry name" value="Papain-like_cys_pep_sf"/>
</dbReference>
<dbReference type="GO" id="GO:0004843">
    <property type="term" value="F:cysteine-type deubiquitinase activity"/>
    <property type="evidence" value="ECO:0007669"/>
    <property type="project" value="TreeGrafter"/>
</dbReference>
<dbReference type="Proteomes" id="UP001213000">
    <property type="component" value="Unassembled WGS sequence"/>
</dbReference>
<dbReference type="Gene3D" id="3.90.70.80">
    <property type="match status" value="1"/>
</dbReference>
<gene>
    <name evidence="3" type="ORF">NP233_g2091</name>
</gene>
<comment type="caution">
    <text evidence="3">The sequence shown here is derived from an EMBL/GenBank/DDBJ whole genome shotgun (WGS) entry which is preliminary data.</text>
</comment>
<dbReference type="PANTHER" id="PTHR12419:SF10">
    <property type="entry name" value="DEUBIQUITINASE OTUD6B"/>
    <property type="match status" value="1"/>
</dbReference>
<feature type="region of interest" description="Disordered" evidence="1">
    <location>
        <begin position="1"/>
        <end position="25"/>
    </location>
</feature>
<dbReference type="EMBL" id="JANIEX010000085">
    <property type="protein sequence ID" value="KAJ3573971.1"/>
    <property type="molecule type" value="Genomic_DNA"/>
</dbReference>
<dbReference type="Pfam" id="PF02338">
    <property type="entry name" value="OTU"/>
    <property type="match status" value="1"/>
</dbReference>
<dbReference type="SUPFAM" id="SSF54001">
    <property type="entry name" value="Cysteine proteinases"/>
    <property type="match status" value="1"/>
</dbReference>
<dbReference type="GO" id="GO:0016579">
    <property type="term" value="P:protein deubiquitination"/>
    <property type="evidence" value="ECO:0007669"/>
    <property type="project" value="TreeGrafter"/>
</dbReference>
<accession>A0AAD5VYV7</accession>
<dbReference type="InterPro" id="IPR050704">
    <property type="entry name" value="Peptidase_C85-like"/>
</dbReference>
<sequence length="277" mass="30524">MVKKNKSKSKAAPLPPAPVADPVDDDLMDDLLAQLDSRDQTVKQESAAVLDEIHIQKQAEQLEQKPKQSAKNRFQARLARKAAALAQSIVPDDPDDQARLEKEAKDEEEAIDRICKQRGRRVYQINPDGHCLFSAIADQLTLLGKLPSSQATYATMRAAAASYIESHVDDFLPFLPTTDEPDEGSGLMSPEQFQQYCHSIRCSSVWGGEPEILALSRAFRTPIYVVQGGVPPIVVHDPSGDASANNVITQDGVWLSYHRKLYGLGEHYNSLRPAPPS</sequence>
<evidence type="ECO:0000256" key="1">
    <source>
        <dbReference type="SAM" id="MobiDB-lite"/>
    </source>
</evidence>
<dbReference type="PROSITE" id="PS50802">
    <property type="entry name" value="OTU"/>
    <property type="match status" value="1"/>
</dbReference>
<evidence type="ECO:0000313" key="3">
    <source>
        <dbReference type="EMBL" id="KAJ3573971.1"/>
    </source>
</evidence>
<dbReference type="AlphaFoldDB" id="A0AAD5VYV7"/>
<dbReference type="PANTHER" id="PTHR12419">
    <property type="entry name" value="OTU DOMAIN CONTAINING PROTEIN"/>
    <property type="match status" value="1"/>
</dbReference>
<evidence type="ECO:0000259" key="2">
    <source>
        <dbReference type="PROSITE" id="PS50802"/>
    </source>
</evidence>
<keyword evidence="4" id="KW-1185">Reference proteome</keyword>
<feature type="domain" description="OTU" evidence="2">
    <location>
        <begin position="120"/>
        <end position="274"/>
    </location>
</feature>
<protein>
    <recommendedName>
        <fullName evidence="2">OTU domain-containing protein</fullName>
    </recommendedName>
</protein>